<proteinExistence type="predicted"/>
<feature type="region of interest" description="Disordered" evidence="2">
    <location>
        <begin position="183"/>
        <end position="226"/>
    </location>
</feature>
<organism evidence="3 4">
    <name type="scientific">Rhizophagus clarus</name>
    <dbReference type="NCBI Taxonomy" id="94130"/>
    <lineage>
        <taxon>Eukaryota</taxon>
        <taxon>Fungi</taxon>
        <taxon>Fungi incertae sedis</taxon>
        <taxon>Mucoromycota</taxon>
        <taxon>Glomeromycotina</taxon>
        <taxon>Glomeromycetes</taxon>
        <taxon>Glomerales</taxon>
        <taxon>Glomeraceae</taxon>
        <taxon>Rhizophagus</taxon>
    </lineage>
</organism>
<feature type="compositionally biased region" description="Basic and acidic residues" evidence="2">
    <location>
        <begin position="405"/>
        <end position="419"/>
    </location>
</feature>
<gene>
    <name evidence="3" type="ORF">RCL2_001022600</name>
</gene>
<name>A0A8H3QNF8_9GLOM</name>
<sequence length="525" mass="59776">MSSELDSLRQRIIELEAENAEVKAKYIKVMDENVEVKAENAKLRCALEEHEARFTRLEQRDKEKTNLIAKMDDDIKEIKQSSANASSVESPNNVVHLGKLEKMAKPSNTSDSTFNSNACKPIRTETKSLEDKETDDFLDEEYKRKVSNEIRQRKREKKLQGELIVQESSPAINTSCITNLSTTSTELVTPPEQVVEESIPKESSAELAMSCESSGNKQDTPPKKIPYNQKAEQDLICELLEFIRCYNSTSLPNSISSKHIPDVPVDADLTPGSVLHLAHLFDKAEKTGRKEKLRWYYYSEEYEKKVVTLSSENNISDQMARTQIYDEMELYLPGKKREYLRKMTQKAKNIYTLFKGIGIDKIGVVTSSADAISRLTDAQIQNIINLYTDELTKSQKSIGVNNCSRARDLPAESESKKSPDVGISTPPTSKTNQTNEQAQSKPTYNRTYFRNKTLDQYPNLYRECSHDDEEIEGLYEKKGFKLFTLSLNKQYEKVPAKKQYWRGTSGQDIYADFENHISITEGLAV</sequence>
<feature type="coiled-coil region" evidence="1">
    <location>
        <begin position="5"/>
        <end position="67"/>
    </location>
</feature>
<evidence type="ECO:0000256" key="2">
    <source>
        <dbReference type="SAM" id="MobiDB-lite"/>
    </source>
</evidence>
<feature type="compositionally biased region" description="Polar residues" evidence="2">
    <location>
        <begin position="425"/>
        <end position="444"/>
    </location>
</feature>
<dbReference type="Proteomes" id="UP000615446">
    <property type="component" value="Unassembled WGS sequence"/>
</dbReference>
<reference evidence="3" key="1">
    <citation type="submission" date="2019-10" db="EMBL/GenBank/DDBJ databases">
        <title>Conservation and host-specific expression of non-tandemly repeated heterogenous ribosome RNA gene in arbuscular mycorrhizal fungi.</title>
        <authorList>
            <person name="Maeda T."/>
            <person name="Kobayashi Y."/>
            <person name="Nakagawa T."/>
            <person name="Ezawa T."/>
            <person name="Yamaguchi K."/>
            <person name="Bino T."/>
            <person name="Nishimoto Y."/>
            <person name="Shigenobu S."/>
            <person name="Kawaguchi M."/>
        </authorList>
    </citation>
    <scope>NUCLEOTIDE SEQUENCE</scope>
    <source>
        <strain evidence="3">HR1</strain>
    </source>
</reference>
<keyword evidence="1" id="KW-0175">Coiled coil</keyword>
<dbReference type="AlphaFoldDB" id="A0A8H3QNF8"/>
<evidence type="ECO:0000313" key="3">
    <source>
        <dbReference type="EMBL" id="GES83059.1"/>
    </source>
</evidence>
<feature type="region of interest" description="Disordered" evidence="2">
    <location>
        <begin position="402"/>
        <end position="444"/>
    </location>
</feature>
<protein>
    <submittedName>
        <fullName evidence="3">Uncharacterized protein</fullName>
    </submittedName>
</protein>
<dbReference type="EMBL" id="BLAL01000066">
    <property type="protein sequence ID" value="GES83059.1"/>
    <property type="molecule type" value="Genomic_DNA"/>
</dbReference>
<evidence type="ECO:0000256" key="1">
    <source>
        <dbReference type="SAM" id="Coils"/>
    </source>
</evidence>
<comment type="caution">
    <text evidence="3">The sequence shown here is derived from an EMBL/GenBank/DDBJ whole genome shotgun (WGS) entry which is preliminary data.</text>
</comment>
<accession>A0A8H3QNF8</accession>
<evidence type="ECO:0000313" key="4">
    <source>
        <dbReference type="Proteomes" id="UP000615446"/>
    </source>
</evidence>